<dbReference type="CDD" id="cd06171">
    <property type="entry name" value="Sigma70_r4"/>
    <property type="match status" value="1"/>
</dbReference>
<name>A0ABS1CZR1_9PROT</name>
<evidence type="ECO:0000259" key="6">
    <source>
        <dbReference type="Pfam" id="PF08281"/>
    </source>
</evidence>
<dbReference type="PANTHER" id="PTHR43133:SF25">
    <property type="entry name" value="RNA POLYMERASE SIGMA FACTOR RFAY-RELATED"/>
    <property type="match status" value="1"/>
</dbReference>
<proteinExistence type="inferred from homology"/>
<dbReference type="Pfam" id="PF08281">
    <property type="entry name" value="Sigma70_r4_2"/>
    <property type="match status" value="1"/>
</dbReference>
<sequence length="208" mass="22313">MRNDHDDFSQQLIALLPRLRIQALALTRNASGAADLVQDAVTNALAARDSFSPGTNFPAWMHRILRNRFISDTRRRRPAADLDAVPEAVLAVPAAHEESLMLKELHAALGRLPLVQRETLLMVVLQGMSYEDVADTMGCAVGTAKSRVFRARQQLETWLIGETPAAAIRSRAPIGDAGAQASAGLFVTATAARLSPAAPMRIAGGPPC</sequence>
<dbReference type="InterPro" id="IPR013325">
    <property type="entry name" value="RNA_pol_sigma_r2"/>
</dbReference>
<keyword evidence="2" id="KW-0805">Transcription regulation</keyword>
<organism evidence="7 8">
    <name type="scientific">Paracraurococcus ruber</name>
    <dbReference type="NCBI Taxonomy" id="77675"/>
    <lineage>
        <taxon>Bacteria</taxon>
        <taxon>Pseudomonadati</taxon>
        <taxon>Pseudomonadota</taxon>
        <taxon>Alphaproteobacteria</taxon>
        <taxon>Acetobacterales</taxon>
        <taxon>Roseomonadaceae</taxon>
        <taxon>Paracraurococcus</taxon>
    </lineage>
</organism>
<keyword evidence="3" id="KW-0731">Sigma factor</keyword>
<evidence type="ECO:0000256" key="1">
    <source>
        <dbReference type="ARBA" id="ARBA00010641"/>
    </source>
</evidence>
<evidence type="ECO:0000256" key="4">
    <source>
        <dbReference type="ARBA" id="ARBA00023163"/>
    </source>
</evidence>
<evidence type="ECO:0000313" key="7">
    <source>
        <dbReference type="EMBL" id="MBK1659935.1"/>
    </source>
</evidence>
<dbReference type="Proteomes" id="UP000697995">
    <property type="component" value="Unassembled WGS sequence"/>
</dbReference>
<evidence type="ECO:0000313" key="8">
    <source>
        <dbReference type="Proteomes" id="UP000697995"/>
    </source>
</evidence>
<dbReference type="PANTHER" id="PTHR43133">
    <property type="entry name" value="RNA POLYMERASE ECF-TYPE SIGMA FACTO"/>
    <property type="match status" value="1"/>
</dbReference>
<dbReference type="InterPro" id="IPR013324">
    <property type="entry name" value="RNA_pol_sigma_r3/r4-like"/>
</dbReference>
<feature type="domain" description="RNA polymerase sigma-70 region 2" evidence="5">
    <location>
        <begin position="15"/>
        <end position="77"/>
    </location>
</feature>
<keyword evidence="8" id="KW-1185">Reference proteome</keyword>
<dbReference type="InterPro" id="IPR036388">
    <property type="entry name" value="WH-like_DNA-bd_sf"/>
</dbReference>
<dbReference type="NCBIfam" id="TIGR02937">
    <property type="entry name" value="sigma70-ECF"/>
    <property type="match status" value="1"/>
</dbReference>
<evidence type="ECO:0000259" key="5">
    <source>
        <dbReference type="Pfam" id="PF04542"/>
    </source>
</evidence>
<evidence type="ECO:0000256" key="3">
    <source>
        <dbReference type="ARBA" id="ARBA00023082"/>
    </source>
</evidence>
<dbReference type="RefSeq" id="WP_133220833.1">
    <property type="nucleotide sequence ID" value="NZ_NRSG01000134.1"/>
</dbReference>
<dbReference type="SUPFAM" id="SSF88946">
    <property type="entry name" value="Sigma2 domain of RNA polymerase sigma factors"/>
    <property type="match status" value="1"/>
</dbReference>
<dbReference type="Pfam" id="PF04542">
    <property type="entry name" value="Sigma70_r2"/>
    <property type="match status" value="1"/>
</dbReference>
<dbReference type="SUPFAM" id="SSF88659">
    <property type="entry name" value="Sigma3 and sigma4 domains of RNA polymerase sigma factors"/>
    <property type="match status" value="1"/>
</dbReference>
<evidence type="ECO:0000256" key="2">
    <source>
        <dbReference type="ARBA" id="ARBA00023015"/>
    </source>
</evidence>
<dbReference type="InterPro" id="IPR039425">
    <property type="entry name" value="RNA_pol_sigma-70-like"/>
</dbReference>
<dbReference type="EMBL" id="NRSG01000134">
    <property type="protein sequence ID" value="MBK1659935.1"/>
    <property type="molecule type" value="Genomic_DNA"/>
</dbReference>
<dbReference type="GO" id="GO:0000428">
    <property type="term" value="C:DNA-directed RNA polymerase complex"/>
    <property type="evidence" value="ECO:0007669"/>
    <property type="project" value="UniProtKB-KW"/>
</dbReference>
<accession>A0ABS1CZR1</accession>
<feature type="domain" description="RNA polymerase sigma factor 70 region 4 type 2" evidence="6">
    <location>
        <begin position="103"/>
        <end position="155"/>
    </location>
</feature>
<keyword evidence="7" id="KW-0240">DNA-directed RNA polymerase</keyword>
<dbReference type="InterPro" id="IPR014284">
    <property type="entry name" value="RNA_pol_sigma-70_dom"/>
</dbReference>
<gene>
    <name evidence="7" type="ORF">CKO45_17025</name>
</gene>
<dbReference type="InterPro" id="IPR007627">
    <property type="entry name" value="RNA_pol_sigma70_r2"/>
</dbReference>
<reference evidence="7 8" key="1">
    <citation type="journal article" date="2020" name="Microorganisms">
        <title>Osmotic Adaptation and Compatible Solute Biosynthesis of Phototrophic Bacteria as Revealed from Genome Analyses.</title>
        <authorList>
            <person name="Imhoff J.F."/>
            <person name="Rahn T."/>
            <person name="Kunzel S."/>
            <person name="Keller A."/>
            <person name="Neulinger S.C."/>
        </authorList>
    </citation>
    <scope>NUCLEOTIDE SEQUENCE [LARGE SCALE GENOMIC DNA]</scope>
    <source>
        <strain evidence="7 8">DSM 15382</strain>
    </source>
</reference>
<comment type="caution">
    <text evidence="7">The sequence shown here is derived from an EMBL/GenBank/DDBJ whole genome shotgun (WGS) entry which is preliminary data.</text>
</comment>
<protein>
    <submittedName>
        <fullName evidence="7">DNA-directed RNA polymerase sigma-70 factor</fullName>
    </submittedName>
</protein>
<keyword evidence="4" id="KW-0804">Transcription</keyword>
<dbReference type="Gene3D" id="1.10.1740.10">
    <property type="match status" value="1"/>
</dbReference>
<comment type="similarity">
    <text evidence="1">Belongs to the sigma-70 factor family. ECF subfamily.</text>
</comment>
<dbReference type="Gene3D" id="1.10.10.10">
    <property type="entry name" value="Winged helix-like DNA-binding domain superfamily/Winged helix DNA-binding domain"/>
    <property type="match status" value="1"/>
</dbReference>
<dbReference type="InterPro" id="IPR013249">
    <property type="entry name" value="RNA_pol_sigma70_r4_t2"/>
</dbReference>